<dbReference type="AlphaFoldDB" id="A0A6P1E1I0"/>
<dbReference type="EMBL" id="JAAIJR010000060">
    <property type="protein sequence ID" value="NEX21585.1"/>
    <property type="molecule type" value="Genomic_DNA"/>
</dbReference>
<dbReference type="Pfam" id="PF13682">
    <property type="entry name" value="CZB"/>
    <property type="match status" value="1"/>
</dbReference>
<dbReference type="InterPro" id="IPR025991">
    <property type="entry name" value="Chemoreceptor_zinc-bind_dom"/>
</dbReference>
<dbReference type="RefSeq" id="WP_164654685.1">
    <property type="nucleotide sequence ID" value="NZ_JAAIJR010000060.1"/>
</dbReference>
<reference evidence="2 3" key="2">
    <citation type="submission" date="2020-02" db="EMBL/GenBank/DDBJ databases">
        <title>Genome sequences of Thiorhodococcus mannitoliphagus and Thiorhodococcus minor, purple sulfur photosynthetic bacteria in the gammaproteobacterial family, Chromatiaceae.</title>
        <authorList>
            <person name="Aviles F.A."/>
            <person name="Meyer T.E."/>
            <person name="Kyndt J.A."/>
        </authorList>
    </citation>
    <scope>NUCLEOTIDE SEQUENCE [LARGE SCALE GENOMIC DNA]</scope>
    <source>
        <strain evidence="2 3">DSM 18266</strain>
    </source>
</reference>
<evidence type="ECO:0000259" key="1">
    <source>
        <dbReference type="Pfam" id="PF13682"/>
    </source>
</evidence>
<evidence type="ECO:0000313" key="2">
    <source>
        <dbReference type="EMBL" id="NEX21585.1"/>
    </source>
</evidence>
<gene>
    <name evidence="2" type="ORF">G3480_14910</name>
</gene>
<name>A0A6P1E1I0_9GAMM</name>
<reference evidence="3" key="1">
    <citation type="journal article" date="2020" name="Microbiol. Resour. Announc.">
        <title>Draft Genome Sequences of Thiorhodococcus mannitoliphagus and Thiorhodococcus minor, Purple Sulfur Photosynthetic Bacteria in the Gammaproteobacterial Family Chromatiaceae.</title>
        <authorList>
            <person name="Aviles F.A."/>
            <person name="Meyer T.E."/>
            <person name="Kyndt J.A."/>
        </authorList>
    </citation>
    <scope>NUCLEOTIDE SEQUENCE [LARGE SCALE GENOMIC DNA]</scope>
    <source>
        <strain evidence="3">DSM 18266</strain>
    </source>
</reference>
<sequence length="148" mass="16684">MTKEDILTQLREAKTAHVQWLSGALALVSGAATERAHVPVQHTQCAFGHWYYGGGTRLSTLSAYKAIEVPHEDLHHTYAEIYQTLFIEQRRPWPLRLIARRLPLKLNQSTQTDALIERLIAASKRLLESIGVLEQAIMSASEEEIQAL</sequence>
<dbReference type="Gene3D" id="1.20.120.30">
    <property type="entry name" value="Aspartate receptor, ligand-binding domain"/>
    <property type="match status" value="1"/>
</dbReference>
<organism evidence="2 3">
    <name type="scientific">Thiorhodococcus mannitoliphagus</name>
    <dbReference type="NCBI Taxonomy" id="329406"/>
    <lineage>
        <taxon>Bacteria</taxon>
        <taxon>Pseudomonadati</taxon>
        <taxon>Pseudomonadota</taxon>
        <taxon>Gammaproteobacteria</taxon>
        <taxon>Chromatiales</taxon>
        <taxon>Chromatiaceae</taxon>
        <taxon>Thiorhodococcus</taxon>
    </lineage>
</organism>
<comment type="caution">
    <text evidence="2">The sequence shown here is derived from an EMBL/GenBank/DDBJ whole genome shotgun (WGS) entry which is preliminary data.</text>
</comment>
<dbReference type="Proteomes" id="UP000471640">
    <property type="component" value="Unassembled WGS sequence"/>
</dbReference>
<protein>
    <recommendedName>
        <fullName evidence="1">Chemoreceptor zinc-binding domain-containing protein</fullName>
    </recommendedName>
</protein>
<feature type="domain" description="Chemoreceptor zinc-binding" evidence="1">
    <location>
        <begin position="17"/>
        <end position="81"/>
    </location>
</feature>
<keyword evidence="3" id="KW-1185">Reference proteome</keyword>
<proteinExistence type="predicted"/>
<accession>A0A6P1E1I0</accession>
<evidence type="ECO:0000313" key="3">
    <source>
        <dbReference type="Proteomes" id="UP000471640"/>
    </source>
</evidence>